<dbReference type="RefSeq" id="WP_141858511.1">
    <property type="nucleotide sequence ID" value="NZ_BAAAKA010000001.1"/>
</dbReference>
<evidence type="ECO:0000313" key="1">
    <source>
        <dbReference type="EMBL" id="TQJ11569.1"/>
    </source>
</evidence>
<keyword evidence="2" id="KW-1185">Reference proteome</keyword>
<protein>
    <submittedName>
        <fullName evidence="1">Uncharacterized protein</fullName>
    </submittedName>
</protein>
<proteinExistence type="predicted"/>
<sequence>MPPTVPEGLGNSSVLGRLLEEISWEGPRVRGYRDGGRGRENVLTAEVLGTLSYLPRSVFLAAVLRNAHGADETRELVAAEAEQATFTLLPDESRLSPNGVVVQPDGVLTTPSCHVLIEAKGLGRSAFQPEQLAREYVCVLRDAADARPMLLLITASPPPVPVRGHGRLSLEAAVTYHLEDVLARTTGIGASDDDLIARIPATIAWTTWDELGKAVESAPLDLDGVPPTVSGTIHRLRDDLLRALAWHGSSISR</sequence>
<accession>A0A542E8H0</accession>
<dbReference type="OrthoDB" id="581531at2"/>
<evidence type="ECO:0000313" key="2">
    <source>
        <dbReference type="Proteomes" id="UP000316298"/>
    </source>
</evidence>
<organism evidence="1 2">
    <name type="scientific">Kribbella jejuensis</name>
    <dbReference type="NCBI Taxonomy" id="236068"/>
    <lineage>
        <taxon>Bacteria</taxon>
        <taxon>Bacillati</taxon>
        <taxon>Actinomycetota</taxon>
        <taxon>Actinomycetes</taxon>
        <taxon>Propionibacteriales</taxon>
        <taxon>Kribbellaceae</taxon>
        <taxon>Kribbella</taxon>
    </lineage>
</organism>
<dbReference type="Proteomes" id="UP000316298">
    <property type="component" value="Unassembled WGS sequence"/>
</dbReference>
<name>A0A542E8H0_9ACTN</name>
<reference evidence="1 2" key="1">
    <citation type="submission" date="2019-06" db="EMBL/GenBank/DDBJ databases">
        <title>Sequencing the genomes of 1000 actinobacteria strains.</title>
        <authorList>
            <person name="Klenk H.-P."/>
        </authorList>
    </citation>
    <scope>NUCLEOTIDE SEQUENCE [LARGE SCALE GENOMIC DNA]</scope>
    <source>
        <strain evidence="1 2">DSM 17305</strain>
    </source>
</reference>
<dbReference type="EMBL" id="VFMM01000002">
    <property type="protein sequence ID" value="TQJ11569.1"/>
    <property type="molecule type" value="Genomic_DNA"/>
</dbReference>
<gene>
    <name evidence="1" type="ORF">FB475_4489</name>
</gene>
<dbReference type="AlphaFoldDB" id="A0A542E8H0"/>
<comment type="caution">
    <text evidence="1">The sequence shown here is derived from an EMBL/GenBank/DDBJ whole genome shotgun (WGS) entry which is preliminary data.</text>
</comment>